<name>A0AAV4BPM9_9GAST</name>
<sequence>MSKSFQVHPTQDSISKERTINPGHLSEPLLLQLKSHAKSWFDVATSQDAKGIDVHAGEKISHAQHCAPAVKTVQLEALVNDTTDLVPFSHH</sequence>
<reference evidence="2 3" key="1">
    <citation type="journal article" date="2021" name="Elife">
        <title>Chloroplast acquisition without the gene transfer in kleptoplastic sea slugs, Plakobranchus ocellatus.</title>
        <authorList>
            <person name="Maeda T."/>
            <person name="Takahashi S."/>
            <person name="Yoshida T."/>
            <person name="Shimamura S."/>
            <person name="Takaki Y."/>
            <person name="Nagai Y."/>
            <person name="Toyoda A."/>
            <person name="Suzuki Y."/>
            <person name="Arimoto A."/>
            <person name="Ishii H."/>
            <person name="Satoh N."/>
            <person name="Nishiyama T."/>
            <person name="Hasebe M."/>
            <person name="Maruyama T."/>
            <person name="Minagawa J."/>
            <person name="Obokata J."/>
            <person name="Shigenobu S."/>
        </authorList>
    </citation>
    <scope>NUCLEOTIDE SEQUENCE [LARGE SCALE GENOMIC DNA]</scope>
</reference>
<comment type="caution">
    <text evidence="2">The sequence shown here is derived from an EMBL/GenBank/DDBJ whole genome shotgun (WGS) entry which is preliminary data.</text>
</comment>
<accession>A0AAV4BPM9</accession>
<feature type="compositionally biased region" description="Polar residues" evidence="1">
    <location>
        <begin position="1"/>
        <end position="13"/>
    </location>
</feature>
<evidence type="ECO:0000313" key="3">
    <source>
        <dbReference type="Proteomes" id="UP000735302"/>
    </source>
</evidence>
<feature type="region of interest" description="Disordered" evidence="1">
    <location>
        <begin position="1"/>
        <end position="21"/>
    </location>
</feature>
<evidence type="ECO:0000313" key="2">
    <source>
        <dbReference type="EMBL" id="GFO25196.1"/>
    </source>
</evidence>
<gene>
    <name evidence="2" type="ORF">PoB_005170100</name>
</gene>
<dbReference type="AlphaFoldDB" id="A0AAV4BPM9"/>
<proteinExistence type="predicted"/>
<dbReference type="EMBL" id="BLXT01005736">
    <property type="protein sequence ID" value="GFO25196.1"/>
    <property type="molecule type" value="Genomic_DNA"/>
</dbReference>
<keyword evidence="3" id="KW-1185">Reference proteome</keyword>
<evidence type="ECO:0000256" key="1">
    <source>
        <dbReference type="SAM" id="MobiDB-lite"/>
    </source>
</evidence>
<dbReference type="Proteomes" id="UP000735302">
    <property type="component" value="Unassembled WGS sequence"/>
</dbReference>
<organism evidence="2 3">
    <name type="scientific">Plakobranchus ocellatus</name>
    <dbReference type="NCBI Taxonomy" id="259542"/>
    <lineage>
        <taxon>Eukaryota</taxon>
        <taxon>Metazoa</taxon>
        <taxon>Spiralia</taxon>
        <taxon>Lophotrochozoa</taxon>
        <taxon>Mollusca</taxon>
        <taxon>Gastropoda</taxon>
        <taxon>Heterobranchia</taxon>
        <taxon>Euthyneura</taxon>
        <taxon>Panpulmonata</taxon>
        <taxon>Sacoglossa</taxon>
        <taxon>Placobranchoidea</taxon>
        <taxon>Plakobranchidae</taxon>
        <taxon>Plakobranchus</taxon>
    </lineage>
</organism>
<protein>
    <submittedName>
        <fullName evidence="2">Uncharacterized protein</fullName>
    </submittedName>
</protein>